<name>A0A364P3E3_9PROT</name>
<feature type="signal peptide" evidence="1">
    <location>
        <begin position="1"/>
        <end position="20"/>
    </location>
</feature>
<evidence type="ECO:0000313" key="2">
    <source>
        <dbReference type="EMBL" id="RAU23800.1"/>
    </source>
</evidence>
<dbReference type="RefSeq" id="WP_112142031.1">
    <property type="nucleotide sequence ID" value="NZ_PGTO01000001.1"/>
</dbReference>
<keyword evidence="3" id="KW-1185">Reference proteome</keyword>
<reference evidence="2 3" key="1">
    <citation type="submission" date="2017-11" db="EMBL/GenBank/DDBJ databases">
        <title>Draft genome sequence of magnetotactic bacterium Magnetospirillum kuznetsovii LBB-42.</title>
        <authorList>
            <person name="Grouzdev D.S."/>
            <person name="Rysina M.S."/>
            <person name="Baslerov R.V."/>
            <person name="Koziaeva V."/>
        </authorList>
    </citation>
    <scope>NUCLEOTIDE SEQUENCE [LARGE SCALE GENOMIC DNA]</scope>
    <source>
        <strain evidence="2 3">LBB-42</strain>
    </source>
</reference>
<accession>A0A364P3E3</accession>
<dbReference type="OrthoDB" id="7369859at2"/>
<keyword evidence="1" id="KW-0732">Signal</keyword>
<dbReference type="EMBL" id="PGTO01000001">
    <property type="protein sequence ID" value="RAU23800.1"/>
    <property type="molecule type" value="Genomic_DNA"/>
</dbReference>
<dbReference type="AlphaFoldDB" id="A0A364P3E3"/>
<proteinExistence type="predicted"/>
<evidence type="ECO:0000313" key="3">
    <source>
        <dbReference type="Proteomes" id="UP000251075"/>
    </source>
</evidence>
<protein>
    <submittedName>
        <fullName evidence="2">Uncharacterized protein</fullName>
    </submittedName>
</protein>
<comment type="caution">
    <text evidence="2">The sequence shown here is derived from an EMBL/GenBank/DDBJ whole genome shotgun (WGS) entry which is preliminary data.</text>
</comment>
<gene>
    <name evidence="2" type="ORF">CU669_01550</name>
</gene>
<feature type="chain" id="PRO_5017025124" evidence="1">
    <location>
        <begin position="21"/>
        <end position="198"/>
    </location>
</feature>
<organism evidence="2 3">
    <name type="scientific">Paramagnetospirillum kuznetsovii</name>
    <dbReference type="NCBI Taxonomy" id="2053833"/>
    <lineage>
        <taxon>Bacteria</taxon>
        <taxon>Pseudomonadati</taxon>
        <taxon>Pseudomonadota</taxon>
        <taxon>Alphaproteobacteria</taxon>
        <taxon>Rhodospirillales</taxon>
        <taxon>Magnetospirillaceae</taxon>
        <taxon>Paramagnetospirillum</taxon>
    </lineage>
</organism>
<evidence type="ECO:0000256" key="1">
    <source>
        <dbReference type="SAM" id="SignalP"/>
    </source>
</evidence>
<sequence>MRWLAVLTVVLVLAAGPAWTAEWNKPGSSDWPPIPGNVGMKGFLGEWDPQCNDGLYIEEGRMTVHANGRISYAQKNPYLPTFYRVVEETAFYVLLMTRAAPRTIDGHRYDEDFHFVLLHPEGGFSDRDLSAFRLHKCSPDKKDVAGFSWDDDDQTARQIWRNSKSCNPTFRTLTELSPFFGEGSRFWSQPCNYWRPIQ</sequence>
<dbReference type="Proteomes" id="UP000251075">
    <property type="component" value="Unassembled WGS sequence"/>
</dbReference>